<feature type="region of interest" description="Disordered" evidence="1">
    <location>
        <begin position="1"/>
        <end position="28"/>
    </location>
</feature>
<gene>
    <name evidence="2" type="ORF">HMPREF1062_06353</name>
</gene>
<name>I9E8D9_9BACE</name>
<dbReference type="RefSeq" id="WP_007219882.1">
    <property type="nucleotide sequence ID" value="NZ_JH724105.1"/>
</dbReference>
<proteinExistence type="predicted"/>
<evidence type="ECO:0000313" key="2">
    <source>
        <dbReference type="EMBL" id="EIY16069.1"/>
    </source>
</evidence>
<dbReference type="Proteomes" id="UP000003741">
    <property type="component" value="Unassembled WGS sequence"/>
</dbReference>
<dbReference type="HOGENOM" id="CLU_2068349_0_0_10"/>
<dbReference type="AlphaFoldDB" id="I9E8D9"/>
<keyword evidence="3" id="KW-1185">Reference proteome</keyword>
<protein>
    <submittedName>
        <fullName evidence="2">Uncharacterized protein</fullName>
    </submittedName>
</protein>
<evidence type="ECO:0000256" key="1">
    <source>
        <dbReference type="SAM" id="MobiDB-lite"/>
    </source>
</evidence>
<dbReference type="EMBL" id="AGXG01000167">
    <property type="protein sequence ID" value="EIY16069.1"/>
    <property type="molecule type" value="Genomic_DNA"/>
</dbReference>
<dbReference type="PATRIC" id="fig|997874.3.peg.6530"/>
<evidence type="ECO:0000313" key="3">
    <source>
        <dbReference type="Proteomes" id="UP000003741"/>
    </source>
</evidence>
<sequence>MEKVENSALESIVEGISRGPGRPQSPAVEGILPERRKEGMKLLLIAIKKGCFGKKEDITMKGVADWAAGNGFFLTEDHTHLSAKTIELKLGELNRELYPREAEEKKLKKERKEDKKKK</sequence>
<accession>I9E8D9</accession>
<organism evidence="2 3">
    <name type="scientific">Bacteroides cellulosilyticus CL02T12C19</name>
    <dbReference type="NCBI Taxonomy" id="997874"/>
    <lineage>
        <taxon>Bacteria</taxon>
        <taxon>Pseudomonadati</taxon>
        <taxon>Bacteroidota</taxon>
        <taxon>Bacteroidia</taxon>
        <taxon>Bacteroidales</taxon>
        <taxon>Bacteroidaceae</taxon>
        <taxon>Bacteroides</taxon>
    </lineage>
</organism>
<reference evidence="2 3" key="1">
    <citation type="submission" date="2012-02" db="EMBL/GenBank/DDBJ databases">
        <title>The Genome Sequence of Bacteroides cellulosilyticus CL02T12C19.</title>
        <authorList>
            <consortium name="The Broad Institute Genome Sequencing Platform"/>
            <person name="Earl A."/>
            <person name="Ward D."/>
            <person name="Feldgarden M."/>
            <person name="Gevers D."/>
            <person name="Zitomersky N.L."/>
            <person name="Coyne M.J."/>
            <person name="Comstock L.E."/>
            <person name="Young S.K."/>
            <person name="Zeng Q."/>
            <person name="Gargeya S."/>
            <person name="Fitzgerald M."/>
            <person name="Haas B."/>
            <person name="Abouelleil A."/>
            <person name="Alvarado L."/>
            <person name="Arachchi H.M."/>
            <person name="Berlin A."/>
            <person name="Chapman S.B."/>
            <person name="Gearin G."/>
            <person name="Goldberg J."/>
            <person name="Griggs A."/>
            <person name="Gujja S."/>
            <person name="Hansen M."/>
            <person name="Heiman D."/>
            <person name="Howarth C."/>
            <person name="Larimer J."/>
            <person name="Lui A."/>
            <person name="MacDonald P.J.P."/>
            <person name="McCowen C."/>
            <person name="Montmayeur A."/>
            <person name="Murphy C."/>
            <person name="Neiman D."/>
            <person name="Pearson M."/>
            <person name="Priest M."/>
            <person name="Roberts A."/>
            <person name="Saif S."/>
            <person name="Shea T."/>
            <person name="Sisk P."/>
            <person name="Stolte C."/>
            <person name="Sykes S."/>
            <person name="Wortman J."/>
            <person name="Nusbaum C."/>
            <person name="Birren B."/>
        </authorList>
    </citation>
    <scope>NUCLEOTIDE SEQUENCE [LARGE SCALE GENOMIC DNA]</scope>
    <source>
        <strain evidence="2 3">CL02T12C19</strain>
    </source>
</reference>
<comment type="caution">
    <text evidence="2">The sequence shown here is derived from an EMBL/GenBank/DDBJ whole genome shotgun (WGS) entry which is preliminary data.</text>
</comment>